<keyword evidence="1 2" id="KW-0732">Signal</keyword>
<keyword evidence="2" id="KW-0574">Periplasm</keyword>
<dbReference type="InterPro" id="IPR039565">
    <property type="entry name" value="BamD-like"/>
</dbReference>
<comment type="function">
    <text evidence="2">Mediates coordination of peptidoglycan synthesis and outer membrane constriction during cell division.</text>
</comment>
<comment type="caution">
    <text evidence="5">The sequence shown here is derived from an EMBL/GenBank/DDBJ whole genome shotgun (WGS) entry which is preliminary data.</text>
</comment>
<evidence type="ECO:0000256" key="2">
    <source>
        <dbReference type="HAMAP-Rule" id="MF_02066"/>
    </source>
</evidence>
<dbReference type="InterPro" id="IPR034706">
    <property type="entry name" value="CpoB"/>
</dbReference>
<dbReference type="Pfam" id="PF13174">
    <property type="entry name" value="TPR_6"/>
    <property type="match status" value="1"/>
</dbReference>
<organism evidence="5 6">
    <name type="scientific">Arenimonas maotaiensis</name>
    <dbReference type="NCBI Taxonomy" id="1446479"/>
    <lineage>
        <taxon>Bacteria</taxon>
        <taxon>Pseudomonadati</taxon>
        <taxon>Pseudomonadota</taxon>
        <taxon>Gammaproteobacteria</taxon>
        <taxon>Lysobacterales</taxon>
        <taxon>Lysobacteraceae</taxon>
        <taxon>Arenimonas</taxon>
    </lineage>
</organism>
<keyword evidence="2" id="KW-0131">Cell cycle</keyword>
<keyword evidence="6" id="KW-1185">Reference proteome</keyword>
<reference evidence="5" key="2">
    <citation type="submission" date="2020-09" db="EMBL/GenBank/DDBJ databases">
        <authorList>
            <person name="Sun Q."/>
            <person name="Zhou Y."/>
        </authorList>
    </citation>
    <scope>NUCLEOTIDE SEQUENCE</scope>
    <source>
        <strain evidence="5">CGMCC 1.12726</strain>
    </source>
</reference>
<comment type="similarity">
    <text evidence="2">Belongs to the CpoB family.</text>
</comment>
<reference evidence="5" key="1">
    <citation type="journal article" date="2014" name="Int. J. Syst. Evol. Microbiol.">
        <title>Complete genome sequence of Corynebacterium casei LMG S-19264T (=DSM 44701T), isolated from a smear-ripened cheese.</title>
        <authorList>
            <consortium name="US DOE Joint Genome Institute (JGI-PGF)"/>
            <person name="Walter F."/>
            <person name="Albersmeier A."/>
            <person name="Kalinowski J."/>
            <person name="Ruckert C."/>
        </authorList>
    </citation>
    <scope>NUCLEOTIDE SEQUENCE</scope>
    <source>
        <strain evidence="5">CGMCC 1.12726</strain>
    </source>
</reference>
<keyword evidence="2" id="KW-0132">Cell division</keyword>
<feature type="domain" description="YbgF trimerisation" evidence="4">
    <location>
        <begin position="26"/>
        <end position="102"/>
    </location>
</feature>
<feature type="signal peptide" evidence="2">
    <location>
        <begin position="1"/>
        <end position="21"/>
    </location>
</feature>
<dbReference type="GO" id="GO:0070206">
    <property type="term" value="P:protein trimerization"/>
    <property type="evidence" value="ECO:0007669"/>
    <property type="project" value="InterPro"/>
</dbReference>
<evidence type="ECO:0000259" key="4">
    <source>
        <dbReference type="Pfam" id="PF16331"/>
    </source>
</evidence>
<dbReference type="RefSeq" id="WP_188447557.1">
    <property type="nucleotide sequence ID" value="NZ_BMFO01000001.1"/>
</dbReference>
<name>A0A917CEW2_9GAMM</name>
<dbReference type="InterPro" id="IPR011990">
    <property type="entry name" value="TPR-like_helical_dom_sf"/>
</dbReference>
<dbReference type="GO" id="GO:0030288">
    <property type="term" value="C:outer membrane-bounded periplasmic space"/>
    <property type="evidence" value="ECO:0007669"/>
    <property type="project" value="UniProtKB-UniRule"/>
</dbReference>
<sequence precursor="true">MTASRLGACLLLLASALPAQAQRATLADRVSALEKQAAGQVQGSSQANIELLNRTTQMQDEIRALRAEVETLQNELEQARQRNREQYIDLESRVSALESGGVAVKPSAATPAAATVPAVAPKPASAPGGEESAAYQAAYARLIKQGDAAGAIGGFQSFLQAYPDSALAPNAWYWLGESYYISKEYGLALKSFGILGERFGDSGKAPDAKLKAAYCLIELKQLEQGRKALEQVIVLYPQHPVAEMARSRLRGLSLGQ</sequence>
<dbReference type="InterPro" id="IPR032519">
    <property type="entry name" value="YbgF_tri"/>
</dbReference>
<comment type="subcellular location">
    <subcellularLocation>
        <location evidence="2">Periplasm</location>
    </subcellularLocation>
</comment>
<dbReference type="Pfam" id="PF13525">
    <property type="entry name" value="YfiO"/>
    <property type="match status" value="1"/>
</dbReference>
<dbReference type="InterPro" id="IPR019734">
    <property type="entry name" value="TPR_rpt"/>
</dbReference>
<evidence type="ECO:0000256" key="1">
    <source>
        <dbReference type="ARBA" id="ARBA00022729"/>
    </source>
</evidence>
<dbReference type="Gene3D" id="1.25.40.10">
    <property type="entry name" value="Tetratricopeptide repeat domain"/>
    <property type="match status" value="1"/>
</dbReference>
<dbReference type="HAMAP" id="MF_02066">
    <property type="entry name" value="CpoB"/>
    <property type="match status" value="1"/>
</dbReference>
<dbReference type="Pfam" id="PF16331">
    <property type="entry name" value="TolA_bind_tri"/>
    <property type="match status" value="1"/>
</dbReference>
<dbReference type="NCBIfam" id="TIGR02795">
    <property type="entry name" value="tol_pal_ybgF"/>
    <property type="match status" value="1"/>
</dbReference>
<dbReference type="GO" id="GO:0043093">
    <property type="term" value="P:FtsZ-dependent cytokinesis"/>
    <property type="evidence" value="ECO:0007669"/>
    <property type="project" value="UniProtKB-UniRule"/>
</dbReference>
<keyword evidence="2" id="KW-0175">Coiled coil</keyword>
<dbReference type="Gene3D" id="1.20.5.110">
    <property type="match status" value="1"/>
</dbReference>
<dbReference type="SUPFAM" id="SSF48452">
    <property type="entry name" value="TPR-like"/>
    <property type="match status" value="1"/>
</dbReference>
<evidence type="ECO:0000313" key="6">
    <source>
        <dbReference type="Proteomes" id="UP000632858"/>
    </source>
</evidence>
<feature type="coiled-coil region" evidence="2">
    <location>
        <begin position="48"/>
        <end position="93"/>
    </location>
</feature>
<dbReference type="EMBL" id="BMFO01000001">
    <property type="protein sequence ID" value="GGF86673.1"/>
    <property type="molecule type" value="Genomic_DNA"/>
</dbReference>
<gene>
    <name evidence="2" type="primary">cpoB</name>
    <name evidence="5" type="ORF">GCM10010960_05800</name>
</gene>
<feature type="domain" description="Outer membrane lipoprotein BamD-like" evidence="3">
    <location>
        <begin position="169"/>
        <end position="253"/>
    </location>
</feature>
<protein>
    <recommendedName>
        <fullName evidence="2">Cell division coordinator CpoB</fullName>
    </recommendedName>
</protein>
<accession>A0A917CEW2</accession>
<dbReference type="Proteomes" id="UP000632858">
    <property type="component" value="Unassembled WGS sequence"/>
</dbReference>
<feature type="chain" id="PRO_5038183567" description="Cell division coordinator CpoB" evidence="2">
    <location>
        <begin position="22"/>
        <end position="256"/>
    </location>
</feature>
<dbReference type="AlphaFoldDB" id="A0A917CEW2"/>
<dbReference type="InterPro" id="IPR014162">
    <property type="entry name" value="CpoB_C"/>
</dbReference>
<proteinExistence type="inferred from homology"/>
<evidence type="ECO:0000313" key="5">
    <source>
        <dbReference type="EMBL" id="GGF86673.1"/>
    </source>
</evidence>
<evidence type="ECO:0000259" key="3">
    <source>
        <dbReference type="Pfam" id="PF13525"/>
    </source>
</evidence>